<keyword evidence="8" id="KW-1185">Reference proteome</keyword>
<dbReference type="Pfam" id="PF00698">
    <property type="entry name" value="Acyl_transf_1"/>
    <property type="match status" value="1"/>
</dbReference>
<dbReference type="InterPro" id="IPR024925">
    <property type="entry name" value="Malonyl_CoA-ACP_transAc"/>
</dbReference>
<feature type="domain" description="Malonyl-CoA:ACP transacylase (MAT)" evidence="6">
    <location>
        <begin position="7"/>
        <end position="306"/>
    </location>
</feature>
<dbReference type="SUPFAM" id="SSF55048">
    <property type="entry name" value="Probable ACP-binding domain of malonyl-CoA ACP transacylase"/>
    <property type="match status" value="1"/>
</dbReference>
<proteinExistence type="inferred from homology"/>
<dbReference type="GO" id="GO:0006633">
    <property type="term" value="P:fatty acid biosynthetic process"/>
    <property type="evidence" value="ECO:0007669"/>
    <property type="project" value="TreeGrafter"/>
</dbReference>
<evidence type="ECO:0000256" key="3">
    <source>
        <dbReference type="ARBA" id="ARBA00048462"/>
    </source>
</evidence>
<comment type="catalytic activity">
    <reaction evidence="3 4">
        <text>holo-[ACP] + malonyl-CoA = malonyl-[ACP] + CoA</text>
        <dbReference type="Rhea" id="RHEA:41792"/>
        <dbReference type="Rhea" id="RHEA-COMP:9623"/>
        <dbReference type="Rhea" id="RHEA-COMP:9685"/>
        <dbReference type="ChEBI" id="CHEBI:57287"/>
        <dbReference type="ChEBI" id="CHEBI:57384"/>
        <dbReference type="ChEBI" id="CHEBI:64479"/>
        <dbReference type="ChEBI" id="CHEBI:78449"/>
        <dbReference type="EC" id="2.3.1.39"/>
    </reaction>
</comment>
<dbReference type="InterPro" id="IPR014043">
    <property type="entry name" value="Acyl_transferase_dom"/>
</dbReference>
<dbReference type="SMART" id="SM00827">
    <property type="entry name" value="PKS_AT"/>
    <property type="match status" value="1"/>
</dbReference>
<evidence type="ECO:0000313" key="7">
    <source>
        <dbReference type="EMBL" id="EGD47609.1"/>
    </source>
</evidence>
<dbReference type="PANTHER" id="PTHR42681:SF1">
    <property type="entry name" value="MALONYL-COA-ACYL CARRIER PROTEIN TRANSACYLASE, MITOCHONDRIAL"/>
    <property type="match status" value="1"/>
</dbReference>
<dbReference type="PIRSF" id="PIRSF000446">
    <property type="entry name" value="Mct"/>
    <property type="match status" value="1"/>
</dbReference>
<evidence type="ECO:0000256" key="1">
    <source>
        <dbReference type="ARBA" id="ARBA00022679"/>
    </source>
</evidence>
<gene>
    <name evidence="7" type="ORF">Cpap_1803</name>
</gene>
<evidence type="ECO:0000256" key="5">
    <source>
        <dbReference type="PIRSR" id="PIRSR000446-1"/>
    </source>
</evidence>
<dbReference type="AlphaFoldDB" id="F1TDH1"/>
<evidence type="ECO:0000259" key="6">
    <source>
        <dbReference type="SMART" id="SM00827"/>
    </source>
</evidence>
<dbReference type="PANTHER" id="PTHR42681">
    <property type="entry name" value="MALONYL-COA-ACYL CARRIER PROTEIN TRANSACYLASE, MITOCHONDRIAL"/>
    <property type="match status" value="1"/>
</dbReference>
<keyword evidence="2 4" id="KW-0012">Acyltransferase</keyword>
<protein>
    <recommendedName>
        <fullName evidence="4">Malonyl CoA-acyl carrier protein transacylase</fullName>
        <ecNumber evidence="4">2.3.1.39</ecNumber>
    </recommendedName>
</protein>
<dbReference type="Gene3D" id="3.30.70.250">
    <property type="entry name" value="Malonyl-CoA ACP transacylase, ACP-binding"/>
    <property type="match status" value="1"/>
</dbReference>
<feature type="active site" evidence="5">
    <location>
        <position position="206"/>
    </location>
</feature>
<dbReference type="Gene3D" id="3.40.366.10">
    <property type="entry name" value="Malonyl-Coenzyme A Acyl Carrier Protein, domain 2"/>
    <property type="match status" value="1"/>
</dbReference>
<comment type="caution">
    <text evidence="7">The sequence shown here is derived from an EMBL/GenBank/DDBJ whole genome shotgun (WGS) entry which is preliminary data.</text>
</comment>
<dbReference type="GO" id="GO:0004314">
    <property type="term" value="F:[acyl-carrier-protein] S-malonyltransferase activity"/>
    <property type="evidence" value="ECO:0007669"/>
    <property type="project" value="UniProtKB-EC"/>
</dbReference>
<dbReference type="EMBL" id="ACXX02000007">
    <property type="protein sequence ID" value="EGD47609.1"/>
    <property type="molecule type" value="Genomic_DNA"/>
</dbReference>
<organism evidence="7 8">
    <name type="scientific">Ruminiclostridium papyrosolvens DSM 2782</name>
    <dbReference type="NCBI Taxonomy" id="588581"/>
    <lineage>
        <taxon>Bacteria</taxon>
        <taxon>Bacillati</taxon>
        <taxon>Bacillota</taxon>
        <taxon>Clostridia</taxon>
        <taxon>Eubacteriales</taxon>
        <taxon>Oscillospiraceae</taxon>
        <taxon>Ruminiclostridium</taxon>
    </lineage>
</organism>
<dbReference type="RefSeq" id="WP_004619555.1">
    <property type="nucleotide sequence ID" value="NZ_ACXX02000007.1"/>
</dbReference>
<feature type="active site" evidence="5">
    <location>
        <position position="92"/>
    </location>
</feature>
<dbReference type="eggNOG" id="COG0331">
    <property type="taxonomic scope" value="Bacteria"/>
</dbReference>
<dbReference type="SUPFAM" id="SSF52151">
    <property type="entry name" value="FabD/lysophospholipase-like"/>
    <property type="match status" value="1"/>
</dbReference>
<evidence type="ECO:0000313" key="8">
    <source>
        <dbReference type="Proteomes" id="UP000003860"/>
    </source>
</evidence>
<evidence type="ECO:0000256" key="2">
    <source>
        <dbReference type="ARBA" id="ARBA00023315"/>
    </source>
</evidence>
<dbReference type="EC" id="2.3.1.39" evidence="4"/>
<keyword evidence="1 4" id="KW-0808">Transferase</keyword>
<comment type="similarity">
    <text evidence="4">Belongs to the fabD family.</text>
</comment>
<name>F1TDH1_9FIRM</name>
<evidence type="ECO:0000256" key="4">
    <source>
        <dbReference type="PIRNR" id="PIRNR000446"/>
    </source>
</evidence>
<dbReference type="InterPro" id="IPR016036">
    <property type="entry name" value="Malonyl_transacylase_ACP-bd"/>
</dbReference>
<dbReference type="Proteomes" id="UP000003860">
    <property type="component" value="Unassembled WGS sequence"/>
</dbReference>
<accession>F1TDH1</accession>
<sequence length="316" mass="35180">MSKLAIVFPGQGSQYIGMGKALIDNFKVAAEVYEEANDSLGFDLKKIIFDGSMAELTRSENAQPAVVTASNALFRVYMQEFGVLPDYTAGHSLGELSALIAAGGIKFNEGVYFARKRGILMQQAYSEKRGRVALIVGVNEAQVKEELERINKNYGFVAITGYNSPSQILVAGKEIPLKELGRSIESINGEFIPFSMLPMKVDAPYHSSLMSFLAEDLSLELKKISYSPLKFPVLSNVSALPYESHEDIERDLSLQLVNPVKWRQIISYIEEQGTQIVIDIGPHYALKTIVTECSEVLKTYAFEIKTDFAEIKKYFM</sequence>
<dbReference type="OrthoDB" id="9805460at2"/>
<dbReference type="InterPro" id="IPR001227">
    <property type="entry name" value="Ac_transferase_dom_sf"/>
</dbReference>
<reference evidence="7" key="2">
    <citation type="submission" date="2011-01" db="EMBL/GenBank/DDBJ databases">
        <title>The Non-contiguous Finished genome of Clostridium papyrosolvens.</title>
        <authorList>
            <person name="Lucas S."/>
            <person name="Copeland A."/>
            <person name="Lapidus A."/>
            <person name="Cheng J.-F."/>
            <person name="Goodwin L."/>
            <person name="Pitluck S."/>
            <person name="Misra M."/>
            <person name="Chertkov O."/>
            <person name="Detter J.C."/>
            <person name="Han C."/>
            <person name="Tapia R."/>
            <person name="Land M."/>
            <person name="Hauser L."/>
            <person name="Kyrpides N."/>
            <person name="Ivanova N."/>
            <person name="Pagani I."/>
            <person name="Mouttaki H."/>
            <person name="He Z."/>
            <person name="Zhou J."/>
            <person name="Hemme C.L."/>
            <person name="Woyke T."/>
        </authorList>
    </citation>
    <scope>NUCLEOTIDE SEQUENCE [LARGE SCALE GENOMIC DNA]</scope>
    <source>
        <strain evidence="7">DSM 2782</strain>
    </source>
</reference>
<dbReference type="InterPro" id="IPR050858">
    <property type="entry name" value="Mal-CoA-ACP_Trans/PKS_FabD"/>
</dbReference>
<reference evidence="7" key="1">
    <citation type="submission" date="2009-07" db="EMBL/GenBank/DDBJ databases">
        <authorList>
            <consortium name="US DOE Joint Genome Institute (JGI-PGF)"/>
            <person name="Lucas S."/>
            <person name="Copeland A."/>
            <person name="Lapidus A."/>
            <person name="Glavina del Rio T."/>
            <person name="Tice H."/>
            <person name="Bruce D."/>
            <person name="Goodwin L."/>
            <person name="Pitluck S."/>
            <person name="Larimer F."/>
            <person name="Land M.L."/>
            <person name="Mouttaki H."/>
            <person name="He Z."/>
            <person name="Zhou J."/>
            <person name="Hemme C.L."/>
        </authorList>
    </citation>
    <scope>NUCLEOTIDE SEQUENCE [LARGE SCALE GENOMIC DNA]</scope>
    <source>
        <strain evidence="7">DSM 2782</strain>
    </source>
</reference>
<dbReference type="InterPro" id="IPR016035">
    <property type="entry name" value="Acyl_Trfase/lysoPLipase"/>
</dbReference>
<dbReference type="STRING" id="588581.Cpap_1803"/>